<proteinExistence type="predicted"/>
<accession>A0AAV8Z466</accession>
<dbReference type="InterPro" id="IPR032050">
    <property type="entry name" value="DUF4797"/>
</dbReference>
<feature type="compositionally biased region" description="Low complexity" evidence="1">
    <location>
        <begin position="52"/>
        <end position="67"/>
    </location>
</feature>
<feature type="region of interest" description="Disordered" evidence="1">
    <location>
        <begin position="42"/>
        <end position="112"/>
    </location>
</feature>
<evidence type="ECO:0000256" key="1">
    <source>
        <dbReference type="SAM" id="MobiDB-lite"/>
    </source>
</evidence>
<feature type="compositionally biased region" description="Basic residues" evidence="1">
    <location>
        <begin position="136"/>
        <end position="147"/>
    </location>
</feature>
<evidence type="ECO:0000259" key="2">
    <source>
        <dbReference type="Pfam" id="PF16051"/>
    </source>
</evidence>
<evidence type="ECO:0000313" key="4">
    <source>
        <dbReference type="Proteomes" id="UP001162162"/>
    </source>
</evidence>
<keyword evidence="4" id="KW-1185">Reference proteome</keyword>
<dbReference type="AlphaFoldDB" id="A0AAV8Z466"/>
<comment type="caution">
    <text evidence="3">The sequence shown here is derived from an EMBL/GenBank/DDBJ whole genome shotgun (WGS) entry which is preliminary data.</text>
</comment>
<organism evidence="3 4">
    <name type="scientific">Aromia moschata</name>
    <dbReference type="NCBI Taxonomy" id="1265417"/>
    <lineage>
        <taxon>Eukaryota</taxon>
        <taxon>Metazoa</taxon>
        <taxon>Ecdysozoa</taxon>
        <taxon>Arthropoda</taxon>
        <taxon>Hexapoda</taxon>
        <taxon>Insecta</taxon>
        <taxon>Pterygota</taxon>
        <taxon>Neoptera</taxon>
        <taxon>Endopterygota</taxon>
        <taxon>Coleoptera</taxon>
        <taxon>Polyphaga</taxon>
        <taxon>Cucujiformia</taxon>
        <taxon>Chrysomeloidea</taxon>
        <taxon>Cerambycidae</taxon>
        <taxon>Cerambycinae</taxon>
        <taxon>Callichromatini</taxon>
        <taxon>Aromia</taxon>
    </lineage>
</organism>
<dbReference type="Proteomes" id="UP001162162">
    <property type="component" value="Unassembled WGS sequence"/>
</dbReference>
<sequence>MSSNDNSLMLLTIVSPPRSTEIRGIRLFRAISRKLARRSNEDLNYTGDPECRSSSSDSCSSSSTSRSSRTKKETNSGDSGFRSLSPNHISSSSSDAGSDIQQRVRHHHSTSAESIRKVFQNLSLNARSQSCNNTKEKRKNKKPAPKRILRQPVSYTYVKGLSGLPTQRIPRNPRILNSACGCTMQYMAGLNR</sequence>
<feature type="domain" description="DUF4797" evidence="2">
    <location>
        <begin position="145"/>
        <end position="177"/>
    </location>
</feature>
<dbReference type="EMBL" id="JAPWTK010000019">
    <property type="protein sequence ID" value="KAJ8958095.1"/>
    <property type="molecule type" value="Genomic_DNA"/>
</dbReference>
<evidence type="ECO:0000313" key="3">
    <source>
        <dbReference type="EMBL" id="KAJ8958095.1"/>
    </source>
</evidence>
<reference evidence="3" key="1">
    <citation type="journal article" date="2023" name="Insect Mol. Biol.">
        <title>Genome sequencing provides insights into the evolution of gene families encoding plant cell wall-degrading enzymes in longhorned beetles.</title>
        <authorList>
            <person name="Shin N.R."/>
            <person name="Okamura Y."/>
            <person name="Kirsch R."/>
            <person name="Pauchet Y."/>
        </authorList>
    </citation>
    <scope>NUCLEOTIDE SEQUENCE</scope>
    <source>
        <strain evidence="3">AMC_N1</strain>
    </source>
</reference>
<feature type="compositionally biased region" description="Low complexity" evidence="1">
    <location>
        <begin position="83"/>
        <end position="94"/>
    </location>
</feature>
<name>A0AAV8Z466_9CUCU</name>
<dbReference type="Pfam" id="PF16051">
    <property type="entry name" value="DUF4797"/>
    <property type="match status" value="1"/>
</dbReference>
<gene>
    <name evidence="3" type="ORF">NQ318_006023</name>
</gene>
<protein>
    <recommendedName>
        <fullName evidence="2">DUF4797 domain-containing protein</fullName>
    </recommendedName>
</protein>
<feature type="region of interest" description="Disordered" evidence="1">
    <location>
        <begin position="126"/>
        <end position="147"/>
    </location>
</feature>